<dbReference type="InterPro" id="IPR036179">
    <property type="entry name" value="Ig-like_dom_sf"/>
</dbReference>
<name>B3S1F9_TRIAD</name>
<protein>
    <submittedName>
        <fullName evidence="4">Uncharacterized protein</fullName>
    </submittedName>
</protein>
<dbReference type="EMBL" id="DS985247">
    <property type="protein sequence ID" value="EDV23319.1"/>
    <property type="molecule type" value="Genomic_DNA"/>
</dbReference>
<keyword evidence="1" id="KW-1133">Transmembrane helix</keyword>
<dbReference type="GeneID" id="6755125"/>
<organism evidence="4 5">
    <name type="scientific">Trichoplax adhaerens</name>
    <name type="common">Trichoplax reptans</name>
    <dbReference type="NCBI Taxonomy" id="10228"/>
    <lineage>
        <taxon>Eukaryota</taxon>
        <taxon>Metazoa</taxon>
        <taxon>Placozoa</taxon>
        <taxon>Uniplacotomia</taxon>
        <taxon>Trichoplacea</taxon>
        <taxon>Trichoplacidae</taxon>
        <taxon>Trichoplax</taxon>
    </lineage>
</organism>
<dbReference type="Gene3D" id="2.60.40.10">
    <property type="entry name" value="Immunoglobulins"/>
    <property type="match status" value="2"/>
</dbReference>
<keyword evidence="1" id="KW-0472">Membrane</keyword>
<evidence type="ECO:0000256" key="1">
    <source>
        <dbReference type="SAM" id="Phobius"/>
    </source>
</evidence>
<reference evidence="4 5" key="1">
    <citation type="journal article" date="2008" name="Nature">
        <title>The Trichoplax genome and the nature of placozoans.</title>
        <authorList>
            <person name="Srivastava M."/>
            <person name="Begovic E."/>
            <person name="Chapman J."/>
            <person name="Putnam N.H."/>
            <person name="Hellsten U."/>
            <person name="Kawashima T."/>
            <person name="Kuo A."/>
            <person name="Mitros T."/>
            <person name="Salamov A."/>
            <person name="Carpenter M.L."/>
            <person name="Signorovitch A.Y."/>
            <person name="Moreno M.A."/>
            <person name="Kamm K."/>
            <person name="Grimwood J."/>
            <person name="Schmutz J."/>
            <person name="Shapiro H."/>
            <person name="Grigoriev I.V."/>
            <person name="Buss L.W."/>
            <person name="Schierwater B."/>
            <person name="Dellaporta S.L."/>
            <person name="Rokhsar D.S."/>
        </authorList>
    </citation>
    <scope>NUCLEOTIDE SEQUENCE [LARGE SCALE GENOMIC DNA]</scope>
    <source>
        <strain evidence="4 5">Grell-BS-1999</strain>
    </source>
</reference>
<dbReference type="CDD" id="cd00063">
    <property type="entry name" value="FN3"/>
    <property type="match status" value="1"/>
</dbReference>
<dbReference type="AlphaFoldDB" id="B3S1F9"/>
<accession>B3S1F9</accession>
<dbReference type="InterPro" id="IPR003961">
    <property type="entry name" value="FN3_dom"/>
</dbReference>
<dbReference type="InterPro" id="IPR007110">
    <property type="entry name" value="Ig-like_dom"/>
</dbReference>
<dbReference type="CDD" id="cd00096">
    <property type="entry name" value="Ig"/>
    <property type="match status" value="1"/>
</dbReference>
<dbReference type="PROSITE" id="PS50835">
    <property type="entry name" value="IG_LIKE"/>
    <property type="match status" value="1"/>
</dbReference>
<keyword evidence="1" id="KW-0812">Transmembrane</keyword>
<feature type="domain" description="Fibronectin type-III" evidence="3">
    <location>
        <begin position="123"/>
        <end position="226"/>
    </location>
</feature>
<dbReference type="PROSITE" id="PS50853">
    <property type="entry name" value="FN3"/>
    <property type="match status" value="1"/>
</dbReference>
<dbReference type="SMART" id="SM00409">
    <property type="entry name" value="IG"/>
    <property type="match status" value="1"/>
</dbReference>
<evidence type="ECO:0000313" key="4">
    <source>
        <dbReference type="EMBL" id="EDV23319.1"/>
    </source>
</evidence>
<evidence type="ECO:0000259" key="3">
    <source>
        <dbReference type="PROSITE" id="PS50853"/>
    </source>
</evidence>
<dbReference type="SUPFAM" id="SSF49265">
    <property type="entry name" value="Fibronectin type III"/>
    <property type="match status" value="1"/>
</dbReference>
<dbReference type="KEGG" id="tad:TRIADDRAFT_57816"/>
<feature type="domain" description="Ig-like" evidence="2">
    <location>
        <begin position="1"/>
        <end position="92"/>
    </location>
</feature>
<dbReference type="CTD" id="6755125"/>
<proteinExistence type="predicted"/>
<sequence length="553" mass="62540">MPSGHYETDINSSTVFNCTVYNWSSETDKVIKLYWRKSYPPNTVSVKNHTGNKHSNITTQLLFNQITSEDAGDYYCTATDKNNNIRAETQLVQLVVRGSNYYGETRVCSKRLNASKEAVPLSPVINKVITDSESHSVNIEWHNPYTDALNEALIAGYRVCYREIYPIIEQVRERKCIAVNEVESRSIILTKQMRYGANYEVNVAAIGKNGKQSALSKSKYVYFPEAEPEGKPLKLHFLCNPQDEYNILYNCHLSWEFPINQTNGNLTRTYITITERDTDFITSYTFNDGSLRQFSLFNISVEEPYLVQIIMANAVGNSSVAESILTVEPPDIEPTLGITDGYYGATDSQTGTPDQQPNMIDINVVIVAVVLVLSVVILLVSVKIYQVMERKNRMKLSKYIFLGCCFYKNKSTIPEPLVDQGLRPLPPAPCQAEYYEDFDYDELNNIDDNKPENETPGSTYEVLPSFKNKIVMPSTISLDLDNMSSRNSQNHHLAQLKGKDEGTSTLGYGQELCLQMSTISAFDTSTFSGHSSEDYPQIFSCRYDTYKTYESTV</sequence>
<dbReference type="HOGENOM" id="CLU_492899_0_0_1"/>
<evidence type="ECO:0000259" key="2">
    <source>
        <dbReference type="PROSITE" id="PS50835"/>
    </source>
</evidence>
<dbReference type="RefSeq" id="XP_002114229.1">
    <property type="nucleotide sequence ID" value="XM_002114193.1"/>
</dbReference>
<dbReference type="SUPFAM" id="SSF48726">
    <property type="entry name" value="Immunoglobulin"/>
    <property type="match status" value="1"/>
</dbReference>
<gene>
    <name evidence="4" type="ORF">TRIADDRAFT_57816</name>
</gene>
<dbReference type="InterPro" id="IPR013783">
    <property type="entry name" value="Ig-like_fold"/>
</dbReference>
<dbReference type="InterPro" id="IPR036116">
    <property type="entry name" value="FN3_sf"/>
</dbReference>
<dbReference type="Proteomes" id="UP000009022">
    <property type="component" value="Unassembled WGS sequence"/>
</dbReference>
<feature type="transmembrane region" description="Helical" evidence="1">
    <location>
        <begin position="362"/>
        <end position="385"/>
    </location>
</feature>
<dbReference type="InterPro" id="IPR003599">
    <property type="entry name" value="Ig_sub"/>
</dbReference>
<dbReference type="PhylomeDB" id="B3S1F9"/>
<dbReference type="InParanoid" id="B3S1F9"/>
<keyword evidence="5" id="KW-1185">Reference proteome</keyword>
<evidence type="ECO:0000313" key="5">
    <source>
        <dbReference type="Proteomes" id="UP000009022"/>
    </source>
</evidence>